<evidence type="ECO:0000313" key="3">
    <source>
        <dbReference type="Proteomes" id="UP000789390"/>
    </source>
</evidence>
<reference evidence="2" key="1">
    <citation type="submission" date="2021-11" db="EMBL/GenBank/DDBJ databases">
        <authorList>
            <person name="Schell T."/>
        </authorList>
    </citation>
    <scope>NUCLEOTIDE SEQUENCE</scope>
    <source>
        <strain evidence="2">M5</strain>
    </source>
</reference>
<accession>A0A8J2S1V4</accession>
<comment type="caution">
    <text evidence="2">The sequence shown here is derived from an EMBL/GenBank/DDBJ whole genome shotgun (WGS) entry which is preliminary data.</text>
</comment>
<evidence type="ECO:0000256" key="1">
    <source>
        <dbReference type="SAM" id="MobiDB-lite"/>
    </source>
</evidence>
<feature type="compositionally biased region" description="Low complexity" evidence="1">
    <location>
        <begin position="76"/>
        <end position="85"/>
    </location>
</feature>
<dbReference type="OrthoDB" id="6399189at2759"/>
<feature type="compositionally biased region" description="Basic and acidic residues" evidence="1">
    <location>
        <begin position="41"/>
        <end position="50"/>
    </location>
</feature>
<sequence>MRGINVLLGNDVLRRFKTLEIEYGKPKKRFGELPVSLGPSHRTDGQDHSKQRNQNPSEIDGSSGVTRRKLIEPTRRTNPGPTPGRALLPGDRPTTLILMMNLENRPVFVRKGMVLGHRTEIRTEGTEISKDDRPPTPRACMTTTEQTSKDLAFRASINQDLTEEEIDNIEPALRDNGDCFARDGDELGRCNVAEHEIHLIKNAATTRDHHDKHRGKRRRYKETWRQRCLGRK</sequence>
<dbReference type="AlphaFoldDB" id="A0A8J2S1V4"/>
<proteinExistence type="predicted"/>
<dbReference type="Proteomes" id="UP000789390">
    <property type="component" value="Unassembled WGS sequence"/>
</dbReference>
<gene>
    <name evidence="2" type="ORF">DGAL_LOCUS16493</name>
</gene>
<name>A0A8J2S1V4_9CRUS</name>
<organism evidence="2 3">
    <name type="scientific">Daphnia galeata</name>
    <dbReference type="NCBI Taxonomy" id="27404"/>
    <lineage>
        <taxon>Eukaryota</taxon>
        <taxon>Metazoa</taxon>
        <taxon>Ecdysozoa</taxon>
        <taxon>Arthropoda</taxon>
        <taxon>Crustacea</taxon>
        <taxon>Branchiopoda</taxon>
        <taxon>Diplostraca</taxon>
        <taxon>Cladocera</taxon>
        <taxon>Anomopoda</taxon>
        <taxon>Daphniidae</taxon>
        <taxon>Daphnia</taxon>
    </lineage>
</organism>
<protein>
    <submittedName>
        <fullName evidence="2">Uncharacterized protein</fullName>
    </submittedName>
</protein>
<keyword evidence="3" id="KW-1185">Reference proteome</keyword>
<feature type="region of interest" description="Disordered" evidence="1">
    <location>
        <begin position="30"/>
        <end position="91"/>
    </location>
</feature>
<evidence type="ECO:0000313" key="2">
    <source>
        <dbReference type="EMBL" id="CAH0112718.1"/>
    </source>
</evidence>
<dbReference type="EMBL" id="CAKKLH010000330">
    <property type="protein sequence ID" value="CAH0112718.1"/>
    <property type="molecule type" value="Genomic_DNA"/>
</dbReference>